<name>A0A6I4MD02_9ACTN</name>
<reference evidence="2" key="1">
    <citation type="submission" date="2019-12" db="EMBL/GenBank/DDBJ databases">
        <title>Actinomadura physcomitrii sp. nov., a novel actinomycete isolated from moss [Physcomitrium sphaericum (Ludw) Fuernr].</title>
        <authorList>
            <person name="Zhuang X."/>
        </authorList>
    </citation>
    <scope>NUCLEOTIDE SEQUENCE [LARGE SCALE GENOMIC DNA]</scope>
    <source>
        <strain evidence="2">LD22</strain>
    </source>
</reference>
<dbReference type="Proteomes" id="UP000462055">
    <property type="component" value="Unassembled WGS sequence"/>
</dbReference>
<keyword evidence="3" id="KW-1185">Reference proteome</keyword>
<comment type="caution">
    <text evidence="2">The sequence shown here is derived from an EMBL/GenBank/DDBJ whole genome shotgun (WGS) entry which is preliminary data.</text>
</comment>
<feature type="transmembrane region" description="Helical" evidence="1">
    <location>
        <begin position="15"/>
        <end position="36"/>
    </location>
</feature>
<sequence length="46" mass="4740">MFGALLAGTAFTEGLRIALGLAVAAIAVTVPITLTLRHDTASTRTR</sequence>
<evidence type="ECO:0000313" key="3">
    <source>
        <dbReference type="Proteomes" id="UP000462055"/>
    </source>
</evidence>
<evidence type="ECO:0000313" key="2">
    <source>
        <dbReference type="EMBL" id="MWA01661.1"/>
    </source>
</evidence>
<keyword evidence="1" id="KW-1133">Transmembrane helix</keyword>
<proteinExistence type="predicted"/>
<accession>A0A6I4MD02</accession>
<organism evidence="2 3">
    <name type="scientific">Actinomadura physcomitrii</name>
    <dbReference type="NCBI Taxonomy" id="2650748"/>
    <lineage>
        <taxon>Bacteria</taxon>
        <taxon>Bacillati</taxon>
        <taxon>Actinomycetota</taxon>
        <taxon>Actinomycetes</taxon>
        <taxon>Streptosporangiales</taxon>
        <taxon>Thermomonosporaceae</taxon>
        <taxon>Actinomadura</taxon>
    </lineage>
</organism>
<protein>
    <submittedName>
        <fullName evidence="2">Uncharacterized protein</fullName>
    </submittedName>
</protein>
<dbReference type="RefSeq" id="WP_160573626.1">
    <property type="nucleotide sequence ID" value="NZ_WBMS02000010.1"/>
</dbReference>
<dbReference type="EMBL" id="WBMS02000010">
    <property type="protein sequence ID" value="MWA01661.1"/>
    <property type="molecule type" value="Genomic_DNA"/>
</dbReference>
<keyword evidence="1" id="KW-0812">Transmembrane</keyword>
<keyword evidence="1" id="KW-0472">Membrane</keyword>
<gene>
    <name evidence="2" type="ORF">F8568_015020</name>
</gene>
<dbReference type="AlphaFoldDB" id="A0A6I4MD02"/>
<evidence type="ECO:0000256" key="1">
    <source>
        <dbReference type="SAM" id="Phobius"/>
    </source>
</evidence>